<dbReference type="FunFam" id="2.40.50.140:FF:000102">
    <property type="entry name" value="30S ribosomal protein S1"/>
    <property type="match status" value="1"/>
</dbReference>
<name>A0A1Z3HTY7_9CYAN</name>
<dbReference type="PROSITE" id="PS50126">
    <property type="entry name" value="S1"/>
    <property type="match status" value="3"/>
</dbReference>
<dbReference type="SMART" id="SM00316">
    <property type="entry name" value="S1"/>
    <property type="match status" value="3"/>
</dbReference>
<evidence type="ECO:0000256" key="4">
    <source>
        <dbReference type="ARBA" id="ARBA00025604"/>
    </source>
</evidence>
<dbReference type="SUPFAM" id="SSF50249">
    <property type="entry name" value="Nucleic acid-binding proteins"/>
    <property type="match status" value="3"/>
</dbReference>
<evidence type="ECO:0000313" key="7">
    <source>
        <dbReference type="Proteomes" id="UP000191901"/>
    </source>
</evidence>
<dbReference type="GO" id="GO:0003735">
    <property type="term" value="F:structural constituent of ribosome"/>
    <property type="evidence" value="ECO:0007669"/>
    <property type="project" value="TreeGrafter"/>
</dbReference>
<accession>A0A1Z3HTY7</accession>
<dbReference type="PANTHER" id="PTHR10724">
    <property type="entry name" value="30S RIBOSOMAL PROTEIN S1"/>
    <property type="match status" value="1"/>
</dbReference>
<dbReference type="Gene3D" id="2.40.50.140">
    <property type="entry name" value="Nucleic acid-binding proteins"/>
    <property type="match status" value="3"/>
</dbReference>
<evidence type="ECO:0000256" key="1">
    <source>
        <dbReference type="ARBA" id="ARBA00006767"/>
    </source>
</evidence>
<dbReference type="AlphaFoldDB" id="A0A1Z3HTY7"/>
<dbReference type="PRINTS" id="PR00681">
    <property type="entry name" value="RIBOSOMALS1"/>
</dbReference>
<dbReference type="GO" id="GO:1990904">
    <property type="term" value="C:ribonucleoprotein complex"/>
    <property type="evidence" value="ECO:0007669"/>
    <property type="project" value="UniProtKB-KW"/>
</dbReference>
<keyword evidence="7" id="KW-1185">Reference proteome</keyword>
<dbReference type="InterPro" id="IPR003029">
    <property type="entry name" value="S1_domain"/>
</dbReference>
<protein>
    <submittedName>
        <fullName evidence="6">30S ribosomal protein S1</fullName>
    </submittedName>
</protein>
<proteinExistence type="inferred from homology"/>
<feature type="domain" description="S1 motif" evidence="5">
    <location>
        <begin position="22"/>
        <end position="91"/>
    </location>
</feature>
<dbReference type="InterPro" id="IPR012340">
    <property type="entry name" value="NA-bd_OB-fold"/>
</dbReference>
<sequence length="291" mass="31874">MTFSAEDFAKALEQHDYHFQTGSVVQGMVIAMDSDGAYVDIGGKAAAFLPLREASLKRLSHLEDVLTAGDSYDFLVIRDQDADGQVLLSLRQLQLQALWEKLATWQADNATLEVKVTGTNKGGVLADVEGLRAFIPRSHLLAADDLEALVGQTLRVSLLEVSPERNKLVLSQRQAARSQAMATLEIGQLVEGTITGLKPFGAFVEFDGVTGLLHINQISKSYVDSIAHLFQIGQSIKTVIVDLDDVRQRISLSTKVLEKYPGEMLKDMPTVMATAEDRHQNVAELLAEREA</sequence>
<dbReference type="PANTHER" id="PTHR10724:SF7">
    <property type="entry name" value="SMALL RIBOSOMAL SUBUNIT PROTEIN BS1C"/>
    <property type="match status" value="1"/>
</dbReference>
<dbReference type="InterPro" id="IPR035104">
    <property type="entry name" value="Ribosomal_protein_S1-like"/>
</dbReference>
<dbReference type="EMBL" id="CP021983">
    <property type="protein sequence ID" value="ASC73788.1"/>
    <property type="molecule type" value="Genomic_DNA"/>
</dbReference>
<comment type="similarity">
    <text evidence="1">Belongs to the bacterial ribosomal protein bS1 family.</text>
</comment>
<dbReference type="Proteomes" id="UP000191901">
    <property type="component" value="Chromosome"/>
</dbReference>
<dbReference type="KEGG" id="hhg:XM38_047600"/>
<comment type="function">
    <text evidence="4">Binds mRNA; thus facilitating recognition of the initiation point. It is needed to translate mRNA with a short Shine-Dalgarno (SD) purine-rich sequence.</text>
</comment>
<dbReference type="GO" id="GO:0005840">
    <property type="term" value="C:ribosome"/>
    <property type="evidence" value="ECO:0007669"/>
    <property type="project" value="UniProtKB-KW"/>
</dbReference>
<feature type="domain" description="S1 motif" evidence="5">
    <location>
        <begin position="187"/>
        <end position="255"/>
    </location>
</feature>
<organism evidence="6 7">
    <name type="scientific">Halomicronema hongdechloris C2206</name>
    <dbReference type="NCBI Taxonomy" id="1641165"/>
    <lineage>
        <taxon>Bacteria</taxon>
        <taxon>Bacillati</taxon>
        <taxon>Cyanobacteriota</taxon>
        <taxon>Cyanophyceae</taxon>
        <taxon>Nodosilineales</taxon>
        <taxon>Nodosilineaceae</taxon>
        <taxon>Halomicronema</taxon>
    </lineage>
</organism>
<evidence type="ECO:0000313" key="6">
    <source>
        <dbReference type="EMBL" id="ASC73788.1"/>
    </source>
</evidence>
<dbReference type="GO" id="GO:0003729">
    <property type="term" value="F:mRNA binding"/>
    <property type="evidence" value="ECO:0007669"/>
    <property type="project" value="TreeGrafter"/>
</dbReference>
<keyword evidence="3" id="KW-0687">Ribonucleoprotein</keyword>
<dbReference type="Pfam" id="PF00575">
    <property type="entry name" value="S1"/>
    <property type="match status" value="3"/>
</dbReference>
<dbReference type="OrthoDB" id="9804077at2"/>
<evidence type="ECO:0000256" key="3">
    <source>
        <dbReference type="ARBA" id="ARBA00023274"/>
    </source>
</evidence>
<gene>
    <name evidence="6" type="primary">rpsA_2</name>
    <name evidence="6" type="ORF">XM38_047600</name>
</gene>
<evidence type="ECO:0000259" key="5">
    <source>
        <dbReference type="PROSITE" id="PS50126"/>
    </source>
</evidence>
<dbReference type="GO" id="GO:0006412">
    <property type="term" value="P:translation"/>
    <property type="evidence" value="ECO:0007669"/>
    <property type="project" value="TreeGrafter"/>
</dbReference>
<dbReference type="FunFam" id="2.40.50.140:FF:000103">
    <property type="entry name" value="protein RRP5 homolog"/>
    <property type="match status" value="1"/>
</dbReference>
<evidence type="ECO:0000256" key="2">
    <source>
        <dbReference type="ARBA" id="ARBA00022980"/>
    </source>
</evidence>
<reference evidence="6 7" key="1">
    <citation type="journal article" date="2016" name="Biochim. Biophys. Acta">
        <title>Characterization of red-shifted phycobilisomes isolated from the chlorophyll f-containing cyanobacterium Halomicronema hongdechloris.</title>
        <authorList>
            <person name="Li Y."/>
            <person name="Lin Y."/>
            <person name="Garvey C.J."/>
            <person name="Birch D."/>
            <person name="Corkery R.W."/>
            <person name="Loughlin P.C."/>
            <person name="Scheer H."/>
            <person name="Willows R.D."/>
            <person name="Chen M."/>
        </authorList>
    </citation>
    <scope>NUCLEOTIDE SEQUENCE [LARGE SCALE GENOMIC DNA]</scope>
    <source>
        <strain evidence="6 7">C2206</strain>
    </source>
</reference>
<dbReference type="STRING" id="1641165.XM38_02130"/>
<feature type="domain" description="S1 motif" evidence="5">
    <location>
        <begin position="109"/>
        <end position="173"/>
    </location>
</feature>
<dbReference type="InterPro" id="IPR050437">
    <property type="entry name" value="Ribos_protein_bS1-like"/>
</dbReference>
<dbReference type="RefSeq" id="WP_088431151.1">
    <property type="nucleotide sequence ID" value="NZ_CP021983.2"/>
</dbReference>
<keyword evidence="2 6" id="KW-0689">Ribosomal protein</keyword>
<dbReference type="CDD" id="cd04465">
    <property type="entry name" value="S1_RPS1_repeat_ec2_hs2"/>
    <property type="match status" value="1"/>
</dbReference>